<feature type="transmembrane region" description="Helical" evidence="1">
    <location>
        <begin position="107"/>
        <end position="125"/>
    </location>
</feature>
<organism evidence="2 3">
    <name type="scientific">Paraburkholderia dinghuensis</name>
    <dbReference type="NCBI Taxonomy" id="2305225"/>
    <lineage>
        <taxon>Bacteria</taxon>
        <taxon>Pseudomonadati</taxon>
        <taxon>Pseudomonadota</taxon>
        <taxon>Betaproteobacteria</taxon>
        <taxon>Burkholderiales</taxon>
        <taxon>Burkholderiaceae</taxon>
        <taxon>Paraburkholderia</taxon>
    </lineage>
</organism>
<dbReference type="EMBL" id="RQIS01000003">
    <property type="protein sequence ID" value="RQH08637.1"/>
    <property type="molecule type" value="Genomic_DNA"/>
</dbReference>
<dbReference type="OrthoDB" id="565050at2"/>
<reference evidence="2 3" key="1">
    <citation type="submission" date="2018-11" db="EMBL/GenBank/DDBJ databases">
        <title>Paraburkholderia sp. DHOA04, isolated from soil.</title>
        <authorList>
            <person name="Gao Z.-H."/>
            <person name="Qiu L.-H."/>
            <person name="Fu J.-C."/>
        </authorList>
    </citation>
    <scope>NUCLEOTIDE SEQUENCE [LARGE SCALE GENOMIC DNA]</scope>
    <source>
        <strain evidence="2 3">DHOA04</strain>
    </source>
</reference>
<comment type="caution">
    <text evidence="2">The sequence shown here is derived from an EMBL/GenBank/DDBJ whole genome shotgun (WGS) entry which is preliminary data.</text>
</comment>
<evidence type="ECO:0000313" key="3">
    <source>
        <dbReference type="Proteomes" id="UP000272778"/>
    </source>
</evidence>
<gene>
    <name evidence="2" type="ORF">D1Y85_05230</name>
</gene>
<keyword evidence="1" id="KW-0472">Membrane</keyword>
<keyword evidence="1" id="KW-0812">Transmembrane</keyword>
<keyword evidence="3" id="KW-1185">Reference proteome</keyword>
<protein>
    <submittedName>
        <fullName evidence="2">Uncharacterized protein</fullName>
    </submittedName>
</protein>
<accession>A0A3N6NIL4</accession>
<evidence type="ECO:0000256" key="1">
    <source>
        <dbReference type="SAM" id="Phobius"/>
    </source>
</evidence>
<dbReference type="AlphaFoldDB" id="A0A3N6NIL4"/>
<feature type="transmembrane region" description="Helical" evidence="1">
    <location>
        <begin position="76"/>
        <end position="101"/>
    </location>
</feature>
<evidence type="ECO:0000313" key="2">
    <source>
        <dbReference type="EMBL" id="RQH08637.1"/>
    </source>
</evidence>
<dbReference type="Proteomes" id="UP000272778">
    <property type="component" value="Unassembled WGS sequence"/>
</dbReference>
<dbReference type="NCBIfam" id="NF037976">
    <property type="entry name" value="gtrA_1"/>
    <property type="match status" value="1"/>
</dbReference>
<keyword evidence="1" id="KW-1133">Transmembrane helix</keyword>
<proteinExistence type="predicted"/>
<feature type="transmembrane region" description="Helical" evidence="1">
    <location>
        <begin position="7"/>
        <end position="24"/>
    </location>
</feature>
<feature type="transmembrane region" description="Helical" evidence="1">
    <location>
        <begin position="36"/>
        <end position="56"/>
    </location>
</feature>
<sequence>MSLTHLTLLYGAFALLSIVANLGLQKLALLAYEGLFAVPLSVVIGTGGGLVLKFLLDKRWIFRYRHRDLSHGVRSLLLYTLMGVATTVVFWGCEFGAWALWHSEHARFAGGAFGLTLGYIVKYRLDRRFVFA</sequence>
<name>A0A3N6NIL4_9BURK</name>